<dbReference type="EMBL" id="CP027753">
    <property type="protein sequence ID" value="AZE51933.1"/>
    <property type="molecule type" value="Genomic_DNA"/>
</dbReference>
<gene>
    <name evidence="1" type="ORF">C4K04_6305</name>
</gene>
<proteinExistence type="predicted"/>
<dbReference type="Proteomes" id="UP000268048">
    <property type="component" value="Chromosome"/>
</dbReference>
<evidence type="ECO:0000313" key="2">
    <source>
        <dbReference type="Proteomes" id="UP000268048"/>
    </source>
</evidence>
<organism evidence="1 2">
    <name type="scientific">Pseudomonas chlororaphis</name>
    <dbReference type="NCBI Taxonomy" id="587753"/>
    <lineage>
        <taxon>Bacteria</taxon>
        <taxon>Pseudomonadati</taxon>
        <taxon>Pseudomonadota</taxon>
        <taxon>Gammaproteobacteria</taxon>
        <taxon>Pseudomonadales</taxon>
        <taxon>Pseudomonadaceae</taxon>
        <taxon>Pseudomonas</taxon>
    </lineage>
</organism>
<sequence>MSPQWDALKQPFDLPSTGLKTINQTYYRKTHK</sequence>
<protein>
    <submittedName>
        <fullName evidence="1">Uncharacterized protein</fullName>
    </submittedName>
</protein>
<name>A0A3G7TXT3_9PSED</name>
<evidence type="ECO:0000313" key="1">
    <source>
        <dbReference type="EMBL" id="AZE51933.1"/>
    </source>
</evidence>
<accession>A0A3G7TXT3</accession>
<reference evidence="1 2" key="1">
    <citation type="submission" date="2018-03" db="EMBL/GenBank/DDBJ databases">
        <title>Diversity of phytobeneficial traits revealed by whole-genome analysis of worldwide-isolated phenazine-producing Pseudomonas spp.</title>
        <authorList>
            <person name="Biessy A."/>
            <person name="Novinscak A."/>
            <person name="Blom J."/>
            <person name="Leger G."/>
            <person name="Thomashow L.S."/>
            <person name="Cazorla F.M."/>
            <person name="Josic D."/>
            <person name="Filion M."/>
        </authorList>
    </citation>
    <scope>NUCLEOTIDE SEQUENCE [LARGE SCALE GENOMIC DNA]</scope>
    <source>
        <strain evidence="1 2">B25</strain>
    </source>
</reference>
<dbReference type="AlphaFoldDB" id="A0A3G7TXT3"/>